<evidence type="ECO:0000259" key="2">
    <source>
        <dbReference type="Pfam" id="PF01521"/>
    </source>
</evidence>
<dbReference type="InterPro" id="IPR017870">
    <property type="entry name" value="FeS_cluster_insertion_CS"/>
</dbReference>
<comment type="similarity">
    <text evidence="1">Belongs to the HesB/IscA family.</text>
</comment>
<name>A0ABV6RQP2_9GAMM</name>
<dbReference type="Pfam" id="PF01521">
    <property type="entry name" value="Fe-S_biosyn"/>
    <property type="match status" value="1"/>
</dbReference>
<evidence type="ECO:0000313" key="4">
    <source>
        <dbReference type="Proteomes" id="UP001589896"/>
    </source>
</evidence>
<dbReference type="NCBIfam" id="TIGR00049">
    <property type="entry name" value="iron-sulfur cluster assembly accessory protein"/>
    <property type="match status" value="1"/>
</dbReference>
<dbReference type="InterPro" id="IPR000361">
    <property type="entry name" value="ATAP_core_dom"/>
</dbReference>
<organism evidence="3 4">
    <name type="scientific">Lysobacter korlensis</name>
    <dbReference type="NCBI Taxonomy" id="553636"/>
    <lineage>
        <taxon>Bacteria</taxon>
        <taxon>Pseudomonadati</taxon>
        <taxon>Pseudomonadota</taxon>
        <taxon>Gammaproteobacteria</taxon>
        <taxon>Lysobacterales</taxon>
        <taxon>Lysobacteraceae</taxon>
        <taxon>Lysobacter</taxon>
    </lineage>
</organism>
<reference evidence="3 4" key="1">
    <citation type="submission" date="2024-09" db="EMBL/GenBank/DDBJ databases">
        <authorList>
            <person name="Sun Q."/>
            <person name="Mori K."/>
        </authorList>
    </citation>
    <scope>NUCLEOTIDE SEQUENCE [LARGE SCALE GENOMIC DNA]</scope>
    <source>
        <strain evidence="3 4">KCTC 23076</strain>
    </source>
</reference>
<dbReference type="InterPro" id="IPR050322">
    <property type="entry name" value="Fe-S_cluster_asmbl/transfer"/>
</dbReference>
<dbReference type="InterPro" id="IPR035903">
    <property type="entry name" value="HesB-like_dom_sf"/>
</dbReference>
<dbReference type="PROSITE" id="PS01152">
    <property type="entry name" value="HESB"/>
    <property type="match status" value="1"/>
</dbReference>
<evidence type="ECO:0000313" key="3">
    <source>
        <dbReference type="EMBL" id="MFC0679294.1"/>
    </source>
</evidence>
<dbReference type="SUPFAM" id="SSF89360">
    <property type="entry name" value="HesB-like domain"/>
    <property type="match status" value="1"/>
</dbReference>
<protein>
    <submittedName>
        <fullName evidence="3">HesB/IscA family protein</fullName>
    </submittedName>
</protein>
<dbReference type="EMBL" id="JBHLTG010000003">
    <property type="protein sequence ID" value="MFC0679294.1"/>
    <property type="molecule type" value="Genomic_DNA"/>
</dbReference>
<dbReference type="Gene3D" id="2.60.300.12">
    <property type="entry name" value="HesB-like domain"/>
    <property type="match status" value="1"/>
</dbReference>
<dbReference type="RefSeq" id="WP_386669899.1">
    <property type="nucleotide sequence ID" value="NZ_JBHLTG010000003.1"/>
</dbReference>
<accession>A0ABV6RQP2</accession>
<dbReference type="Proteomes" id="UP001589896">
    <property type="component" value="Unassembled WGS sequence"/>
</dbReference>
<dbReference type="InterPro" id="IPR016092">
    <property type="entry name" value="ATAP"/>
</dbReference>
<evidence type="ECO:0000256" key="1">
    <source>
        <dbReference type="ARBA" id="ARBA00006718"/>
    </source>
</evidence>
<keyword evidence="4" id="KW-1185">Reference proteome</keyword>
<dbReference type="PANTHER" id="PTHR10072">
    <property type="entry name" value="IRON-SULFUR CLUSTER ASSEMBLY PROTEIN"/>
    <property type="match status" value="1"/>
</dbReference>
<gene>
    <name evidence="3" type="ORF">ACFFGH_15775</name>
</gene>
<sequence length="112" mass="12317">MAVTLTPAAAERVQRYLTEAPDAIGLRFGVTKTGCSGWQHIADLARDQRDGDHVFEHEGVRIYVDPQSLPVVDGTQIDLVRQRLGEQFVFRNPNASAECGCGESFTTDPDRA</sequence>
<feature type="domain" description="Core" evidence="2">
    <location>
        <begin position="1"/>
        <end position="103"/>
    </location>
</feature>
<dbReference type="PANTHER" id="PTHR10072:SF41">
    <property type="entry name" value="IRON-SULFUR CLUSTER ASSEMBLY 1 HOMOLOG, MITOCHONDRIAL"/>
    <property type="match status" value="1"/>
</dbReference>
<proteinExistence type="inferred from homology"/>
<comment type="caution">
    <text evidence="3">The sequence shown here is derived from an EMBL/GenBank/DDBJ whole genome shotgun (WGS) entry which is preliminary data.</text>
</comment>